<dbReference type="AlphaFoldDB" id="A0A8E0RQK7"/>
<keyword evidence="4" id="KW-1185">Reference proteome</keyword>
<dbReference type="Proteomes" id="UP000728185">
    <property type="component" value="Unassembled WGS sequence"/>
</dbReference>
<feature type="region of interest" description="Disordered" evidence="1">
    <location>
        <begin position="881"/>
        <end position="913"/>
    </location>
</feature>
<dbReference type="InterPro" id="IPR000008">
    <property type="entry name" value="C2_dom"/>
</dbReference>
<dbReference type="Pfam" id="PF23028">
    <property type="entry name" value="YbjQ_3"/>
    <property type="match status" value="1"/>
</dbReference>
<dbReference type="InterPro" id="IPR057815">
    <property type="entry name" value="C2CD5_C"/>
</dbReference>
<dbReference type="CDD" id="cd08688">
    <property type="entry name" value="C2_KIAA0528-like"/>
    <property type="match status" value="1"/>
</dbReference>
<dbReference type="Gene3D" id="2.60.40.150">
    <property type="entry name" value="C2 domain"/>
    <property type="match status" value="1"/>
</dbReference>
<dbReference type="GO" id="GO:0005509">
    <property type="term" value="F:calcium ion binding"/>
    <property type="evidence" value="ECO:0007669"/>
    <property type="project" value="TreeGrafter"/>
</dbReference>
<organism evidence="3 4">
    <name type="scientific">Fasciolopsis buskii</name>
    <dbReference type="NCBI Taxonomy" id="27845"/>
    <lineage>
        <taxon>Eukaryota</taxon>
        <taxon>Metazoa</taxon>
        <taxon>Spiralia</taxon>
        <taxon>Lophotrochozoa</taxon>
        <taxon>Platyhelminthes</taxon>
        <taxon>Trematoda</taxon>
        <taxon>Digenea</taxon>
        <taxon>Plagiorchiida</taxon>
        <taxon>Echinostomata</taxon>
        <taxon>Echinostomatoidea</taxon>
        <taxon>Fasciolidae</taxon>
        <taxon>Fasciolopsis</taxon>
    </lineage>
</organism>
<name>A0A8E0RQK7_9TREM</name>
<dbReference type="GO" id="GO:0005886">
    <property type="term" value="C:plasma membrane"/>
    <property type="evidence" value="ECO:0007669"/>
    <property type="project" value="TreeGrafter"/>
</dbReference>
<dbReference type="GO" id="GO:0090314">
    <property type="term" value="P:positive regulation of protein targeting to membrane"/>
    <property type="evidence" value="ECO:0007669"/>
    <property type="project" value="TreeGrafter"/>
</dbReference>
<evidence type="ECO:0000313" key="4">
    <source>
        <dbReference type="Proteomes" id="UP000728185"/>
    </source>
</evidence>
<dbReference type="SMART" id="SM00239">
    <property type="entry name" value="C2"/>
    <property type="match status" value="1"/>
</dbReference>
<reference evidence="3" key="1">
    <citation type="submission" date="2019-05" db="EMBL/GenBank/DDBJ databases">
        <title>Annotation for the trematode Fasciolopsis buski.</title>
        <authorList>
            <person name="Choi Y.-J."/>
        </authorList>
    </citation>
    <scope>NUCLEOTIDE SEQUENCE</scope>
    <source>
        <strain evidence="3">HT</strain>
        <tissue evidence="3">Whole worm</tissue>
    </source>
</reference>
<feature type="compositionally biased region" description="Polar residues" evidence="1">
    <location>
        <begin position="258"/>
        <end position="278"/>
    </location>
</feature>
<accession>A0A8E0RQK7</accession>
<dbReference type="Pfam" id="PF23025">
    <property type="entry name" value="YbjQ_2"/>
    <property type="match status" value="3"/>
</dbReference>
<dbReference type="SUPFAM" id="SSF49562">
    <property type="entry name" value="C2 domain (Calcium/lipid-binding domain, CaLB)"/>
    <property type="match status" value="1"/>
</dbReference>
<gene>
    <name evidence="3" type="ORF">FBUS_07596</name>
</gene>
<dbReference type="EMBL" id="LUCM01008609">
    <property type="protein sequence ID" value="KAA0188145.1"/>
    <property type="molecule type" value="Genomic_DNA"/>
</dbReference>
<dbReference type="OrthoDB" id="419768at2759"/>
<dbReference type="GO" id="GO:0031340">
    <property type="term" value="P:positive regulation of vesicle fusion"/>
    <property type="evidence" value="ECO:0007669"/>
    <property type="project" value="TreeGrafter"/>
</dbReference>
<feature type="region of interest" description="Disordered" evidence="1">
    <location>
        <begin position="248"/>
        <end position="293"/>
    </location>
</feature>
<evidence type="ECO:0000313" key="3">
    <source>
        <dbReference type="EMBL" id="KAA0188145.1"/>
    </source>
</evidence>
<dbReference type="InterPro" id="IPR035892">
    <property type="entry name" value="C2_domain_sf"/>
</dbReference>
<dbReference type="InterPro" id="IPR038983">
    <property type="entry name" value="C2CD5"/>
</dbReference>
<dbReference type="PANTHER" id="PTHR37412:SF2">
    <property type="entry name" value="C2 DOMAIN-CONTAINING PROTEIN 5"/>
    <property type="match status" value="1"/>
</dbReference>
<dbReference type="GO" id="GO:0065002">
    <property type="term" value="P:intracellular protein transmembrane transport"/>
    <property type="evidence" value="ECO:0007669"/>
    <property type="project" value="TreeGrafter"/>
</dbReference>
<dbReference type="PROSITE" id="PS50004">
    <property type="entry name" value="C2"/>
    <property type="match status" value="1"/>
</dbReference>
<dbReference type="GO" id="GO:0072659">
    <property type="term" value="P:protein localization to plasma membrane"/>
    <property type="evidence" value="ECO:0007669"/>
    <property type="project" value="TreeGrafter"/>
</dbReference>
<feature type="compositionally biased region" description="Low complexity" evidence="1">
    <location>
        <begin position="898"/>
        <end position="912"/>
    </location>
</feature>
<evidence type="ECO:0000259" key="2">
    <source>
        <dbReference type="PROSITE" id="PS50004"/>
    </source>
</evidence>
<dbReference type="InterPro" id="IPR037785">
    <property type="entry name" value="C2_C2CD5"/>
</dbReference>
<comment type="caution">
    <text evidence="3">The sequence shown here is derived from an EMBL/GenBank/DDBJ whole genome shotgun (WGS) entry which is preliminary data.</text>
</comment>
<feature type="compositionally biased region" description="Basic and acidic residues" evidence="1">
    <location>
        <begin position="1006"/>
        <end position="1018"/>
    </location>
</feature>
<proteinExistence type="predicted"/>
<sequence length="1175" mass="128733">MPGSVKIKVLSARDLPVMDRATFLTDAFVEISIGSITHKTEVVRRSLNPCWNSDWFCFELDDQALQEEALVLKVMDHDTYSAHDTIGRVYFDLNPLLNRGHTRCLNGWFPIYDTMHGIRGEICLAIRVDVFLDINRYHQSSLGVRFFHSSSVPNGFVMDYLIGFVQELVMNDDPEHQWIEKIRTSRASNEARQRLFSRLSGELQRKMGLKVLNLGGNSVIGYQLHFDLEGETGVVVRGIGTAVRLKKCKPVRSPPNSPSSGLNRSLQGLSEPQGSSPCDTADSPVSIEMETPNKASIGKQYTTSYHPLGLGEFPFLTISQTPPGLIHHFGSIVSAKSVKLMDKNTPAGIQFRDAWWLELRTEVTQHMFSVGCNAVIGYREECAIYEDVCILSNYGTAVVLEPRWFCSAALFISSMGRTSDGSGTAMPVHDASPDPQAVDVLGISVNPVGTPPLAVASEVKRIYPSTSGTLGQPASDSRPTLHSSWNKLGSTHPYSCTDCTICHLPKASDASPTSLFLVPSSSRCRSCKAAPVPDVILSSAGFPPDFPMAGKPALIQARICRSKKDNKGEAAANELSELLPFVEYELHYRLLQKLRLRGMNALFGLKFRITVGDFRLAAIATGTGAFVPALPVPPPPRVFVNTMTTISADERMFRMRLQKQVNDYVRQSQKLFGLDELSSHKIEVGESFDPVCVSNDRSKKPSGDLKPSSVNSTSEEVACSTFEWTPNNPDISPGRSALDRELQHTTHGTVFLEIREPEPEELQVLLRDPLEPLGLLLTTTESLPSSSLDHYSRLNSIELDEDLSPTISSNGPENAATTGVTDSWVVIESFTRLHETQLSGSDSFFETVASSQLVLNEMGRLVSDSTELATSKNGVQINTGYQNIPLGRSSSQTGSVNSSMSSTPAAAPTGPTRFRLDTNACSNSLSTALREFSQLTWFRFRHLIPCCLSALDFRLTITDDDHFQIVATGMIMVSDQKSRWKISKSVNAGSTVPKSSTSSLGAQYPEVKRATDMSRSGDADNSFAGDRSDPDLGTKHLPGYETRSHMRNPIRERHTPSQSLEIDRVSGSCLLTPLSVVPGTQVEAYLGNLDFFFIRETTDLREMGGICGFLHTSLTEVQAVVGAHTASLGGNALLSYHLSEVMILRPASRNQAQCLLNVCGDMAKISPWRSQKSGA</sequence>
<feature type="compositionally biased region" description="Polar residues" evidence="1">
    <location>
        <begin position="881"/>
        <end position="897"/>
    </location>
</feature>
<feature type="compositionally biased region" description="Polar residues" evidence="1">
    <location>
        <begin position="991"/>
        <end position="1001"/>
    </location>
</feature>
<dbReference type="Pfam" id="PF00168">
    <property type="entry name" value="C2"/>
    <property type="match status" value="1"/>
</dbReference>
<dbReference type="PANTHER" id="PTHR37412">
    <property type="entry name" value="C2 DOMAIN-CONTAINING PROTEIN 5"/>
    <property type="match status" value="1"/>
</dbReference>
<dbReference type="InterPro" id="IPR056431">
    <property type="entry name" value="C2CD5_YbjQ-rel_dom"/>
</dbReference>
<dbReference type="Pfam" id="PF23128">
    <property type="entry name" value="YbjQ_4"/>
    <property type="match status" value="1"/>
</dbReference>
<feature type="domain" description="C2" evidence="2">
    <location>
        <begin position="1"/>
        <end position="109"/>
    </location>
</feature>
<dbReference type="InterPro" id="IPR056430">
    <property type="entry name" value="C2CD5_YbjQ-like_dom"/>
</dbReference>
<dbReference type="GO" id="GO:0010828">
    <property type="term" value="P:positive regulation of D-glucose transmembrane transport"/>
    <property type="evidence" value="ECO:0007669"/>
    <property type="project" value="TreeGrafter"/>
</dbReference>
<evidence type="ECO:0000256" key="1">
    <source>
        <dbReference type="SAM" id="MobiDB-lite"/>
    </source>
</evidence>
<feature type="region of interest" description="Disordered" evidence="1">
    <location>
        <begin position="991"/>
        <end position="1042"/>
    </location>
</feature>
<protein>
    <submittedName>
        <fullName evidence="3">C2 domain-containing protein 5</fullName>
    </submittedName>
</protein>
<dbReference type="GO" id="GO:0005544">
    <property type="term" value="F:calcium-dependent phospholipid binding"/>
    <property type="evidence" value="ECO:0007669"/>
    <property type="project" value="InterPro"/>
</dbReference>